<dbReference type="HOGENOM" id="CLU_1173044_0_0_1"/>
<feature type="domain" description="TIP49 P-loop" evidence="1">
    <location>
        <begin position="26"/>
        <end position="219"/>
    </location>
</feature>
<dbReference type="VEuPathDB" id="MicrosporidiaDB:H312_02365"/>
<evidence type="ECO:0000313" key="2">
    <source>
        <dbReference type="EMBL" id="KCZ80242.1"/>
    </source>
</evidence>
<dbReference type="InterPro" id="IPR010339">
    <property type="entry name" value="TIP49_P-loop"/>
</dbReference>
<dbReference type="SUPFAM" id="SSF50249">
    <property type="entry name" value="Nucleic acid-binding proteins"/>
    <property type="match status" value="1"/>
</dbReference>
<accession>A0A059EZE6</accession>
<dbReference type="GO" id="GO:0005524">
    <property type="term" value="F:ATP binding"/>
    <property type="evidence" value="ECO:0007669"/>
    <property type="project" value="InterPro"/>
</dbReference>
<dbReference type="Pfam" id="PF06068">
    <property type="entry name" value="TIP49"/>
    <property type="match status" value="1"/>
</dbReference>
<dbReference type="InterPro" id="IPR012340">
    <property type="entry name" value="NA-bd_OB-fold"/>
</dbReference>
<dbReference type="InterPro" id="IPR042487">
    <property type="entry name" value="RuvBL1/2_DNA/RNA_bd_dom"/>
</dbReference>
<dbReference type="OrthoDB" id="2191476at2759"/>
<name>A0A059EZE6_9MICR</name>
<evidence type="ECO:0000259" key="1">
    <source>
        <dbReference type="Pfam" id="PF06068"/>
    </source>
</evidence>
<evidence type="ECO:0000313" key="3">
    <source>
        <dbReference type="Proteomes" id="UP000030655"/>
    </source>
</evidence>
<reference evidence="2 3" key="2">
    <citation type="submission" date="2014-03" db="EMBL/GenBank/DDBJ databases">
        <title>The Genome Sequence of Anncaliia algerae insect isolate PRA339.</title>
        <authorList>
            <consortium name="The Broad Institute Genome Sequencing Platform"/>
            <consortium name="The Broad Institute Genome Sequencing Center for Infectious Disease"/>
            <person name="Cuomo C."/>
            <person name="Becnel J."/>
            <person name="Sanscrainte N."/>
            <person name="Walker B."/>
            <person name="Young S.K."/>
            <person name="Zeng Q."/>
            <person name="Gargeya S."/>
            <person name="Fitzgerald M."/>
            <person name="Haas B."/>
            <person name="Abouelleil A."/>
            <person name="Alvarado L."/>
            <person name="Arachchi H.M."/>
            <person name="Berlin A.M."/>
            <person name="Chapman S.B."/>
            <person name="Dewar J."/>
            <person name="Goldberg J."/>
            <person name="Griggs A."/>
            <person name="Gujja S."/>
            <person name="Hansen M."/>
            <person name="Howarth C."/>
            <person name="Imamovic A."/>
            <person name="Larimer J."/>
            <person name="McCowan C."/>
            <person name="Murphy C."/>
            <person name="Neiman D."/>
            <person name="Pearson M."/>
            <person name="Priest M."/>
            <person name="Roberts A."/>
            <person name="Saif S."/>
            <person name="Shea T."/>
            <person name="Sisk P."/>
            <person name="Sykes S."/>
            <person name="Wortman J."/>
            <person name="Nusbaum C."/>
            <person name="Birren B."/>
        </authorList>
    </citation>
    <scope>NUCLEOTIDE SEQUENCE [LARGE SCALE GENOMIC DNA]</scope>
    <source>
        <strain evidence="2 3">PRA339</strain>
    </source>
</reference>
<protein>
    <recommendedName>
        <fullName evidence="1">TIP49 P-loop domain-containing protein</fullName>
    </recommendedName>
</protein>
<gene>
    <name evidence="2" type="ORF">H312_02365</name>
</gene>
<dbReference type="STRING" id="1288291.A0A059EZE6"/>
<dbReference type="EMBL" id="KK365193">
    <property type="protein sequence ID" value="KCZ80242.1"/>
    <property type="molecule type" value="Genomic_DNA"/>
</dbReference>
<reference evidence="3" key="1">
    <citation type="submission" date="2013-02" db="EMBL/GenBank/DDBJ databases">
        <authorList>
            <consortium name="The Broad Institute Genome Sequencing Platform"/>
            <person name="Cuomo C."/>
            <person name="Becnel J."/>
            <person name="Sanscrainte N."/>
            <person name="Walker B."/>
            <person name="Young S.K."/>
            <person name="Zeng Q."/>
            <person name="Gargeya S."/>
            <person name="Fitzgerald M."/>
            <person name="Haas B."/>
            <person name="Abouelleil A."/>
            <person name="Alvarado L."/>
            <person name="Arachchi H.M."/>
            <person name="Berlin A.M."/>
            <person name="Chapman S.B."/>
            <person name="Dewar J."/>
            <person name="Goldberg J."/>
            <person name="Griggs A."/>
            <person name="Gujja S."/>
            <person name="Hansen M."/>
            <person name="Howarth C."/>
            <person name="Imamovic A."/>
            <person name="Larimer J."/>
            <person name="McCowan C."/>
            <person name="Murphy C."/>
            <person name="Neiman D."/>
            <person name="Pearson M."/>
            <person name="Priest M."/>
            <person name="Roberts A."/>
            <person name="Saif S."/>
            <person name="Shea T."/>
            <person name="Sisk P."/>
            <person name="Sykes S."/>
            <person name="Wortman J."/>
            <person name="Nusbaum C."/>
            <person name="Birren B."/>
        </authorList>
    </citation>
    <scope>NUCLEOTIDE SEQUENCE [LARGE SCALE GENOMIC DNA]</scope>
    <source>
        <strain evidence="3">PRA339</strain>
    </source>
</reference>
<dbReference type="Proteomes" id="UP000030655">
    <property type="component" value="Unassembled WGS sequence"/>
</dbReference>
<proteinExistence type="predicted"/>
<keyword evidence="3" id="KW-1185">Reference proteome</keyword>
<dbReference type="Gene3D" id="2.40.50.360">
    <property type="entry name" value="RuvB-like helicase, domain II"/>
    <property type="match status" value="1"/>
</dbReference>
<dbReference type="AlphaFoldDB" id="A0A059EZE6"/>
<sequence>MDISSFPVIISGPSVSGKSYLASQYKGDTLHSSELKREDMYDYLSNIFRDNVILKYSSVYEVIEGEVNNITHTSITLKNNEIESLYTIGSLFKDALIRENINIGDKIRFNISTGKLNKVLEIDYDGEMQKSKNIDSEVSLLTIDNINSNLNPLSLEKISYSVKKISNKNVKSALNNTSTLKLNYLKIEDIHLLSLDELNMLSDLMYEKYIPNLIFTLNTDKLTSEQEKSTLFNKCTTVTLKREDTIKKIVEENNYEENVIQYLKEHPLLLKEVIHCVNYISFDKKRSFDKLIKEFE</sequence>
<organism evidence="2 3">
    <name type="scientific">Anncaliia algerae PRA339</name>
    <dbReference type="NCBI Taxonomy" id="1288291"/>
    <lineage>
        <taxon>Eukaryota</taxon>
        <taxon>Fungi</taxon>
        <taxon>Fungi incertae sedis</taxon>
        <taxon>Microsporidia</taxon>
        <taxon>Tubulinosematoidea</taxon>
        <taxon>Tubulinosematidae</taxon>
        <taxon>Anncaliia</taxon>
    </lineage>
</organism>